<dbReference type="SUPFAM" id="SSF47203">
    <property type="entry name" value="Acyl-CoA dehydrogenase C-terminal domain-like"/>
    <property type="match status" value="1"/>
</dbReference>
<keyword evidence="5" id="KW-0560">Oxidoreductase</keyword>
<feature type="domain" description="Acyl-CoA dehydrogenase/oxidase C-terminal" evidence="6">
    <location>
        <begin position="224"/>
        <end position="339"/>
    </location>
</feature>
<dbReference type="InterPro" id="IPR009100">
    <property type="entry name" value="AcylCoA_DH/oxidase_NM_dom_sf"/>
</dbReference>
<keyword evidence="4" id="KW-0274">FAD</keyword>
<evidence type="ECO:0000259" key="6">
    <source>
        <dbReference type="Pfam" id="PF00441"/>
    </source>
</evidence>
<accession>A0ABV2Q1M0</accession>
<comment type="cofactor">
    <cofactor evidence="1">
        <name>FAD</name>
        <dbReference type="ChEBI" id="CHEBI:57692"/>
    </cofactor>
</comment>
<dbReference type="InterPro" id="IPR036250">
    <property type="entry name" value="AcylCo_DH-like_C"/>
</dbReference>
<keyword evidence="8" id="KW-1185">Reference proteome</keyword>
<comment type="similarity">
    <text evidence="2">Belongs to the acyl-CoA dehydrogenase family.</text>
</comment>
<evidence type="ECO:0000313" key="8">
    <source>
        <dbReference type="Proteomes" id="UP001549320"/>
    </source>
</evidence>
<evidence type="ECO:0000256" key="2">
    <source>
        <dbReference type="ARBA" id="ARBA00009347"/>
    </source>
</evidence>
<dbReference type="Pfam" id="PF00441">
    <property type="entry name" value="Acyl-CoA_dh_1"/>
    <property type="match status" value="1"/>
</dbReference>
<dbReference type="Proteomes" id="UP001549320">
    <property type="component" value="Unassembled WGS sequence"/>
</dbReference>
<dbReference type="InterPro" id="IPR037069">
    <property type="entry name" value="AcylCoA_DH/ox_N_sf"/>
</dbReference>
<reference evidence="7 8" key="1">
    <citation type="submission" date="2024-06" db="EMBL/GenBank/DDBJ databases">
        <title>Sorghum-associated microbial communities from plants grown in Nebraska, USA.</title>
        <authorList>
            <person name="Schachtman D."/>
        </authorList>
    </citation>
    <scope>NUCLEOTIDE SEQUENCE [LARGE SCALE GENOMIC DNA]</scope>
    <source>
        <strain evidence="7 8">2709</strain>
    </source>
</reference>
<gene>
    <name evidence="7" type="ORF">ABIE13_000025</name>
</gene>
<dbReference type="Gene3D" id="1.20.140.10">
    <property type="entry name" value="Butyryl-CoA Dehydrogenase, subunit A, domain 3"/>
    <property type="match status" value="1"/>
</dbReference>
<keyword evidence="3" id="KW-0285">Flavoprotein</keyword>
<evidence type="ECO:0000256" key="1">
    <source>
        <dbReference type="ARBA" id="ARBA00001974"/>
    </source>
</evidence>
<proteinExistence type="inferred from homology"/>
<dbReference type="PANTHER" id="PTHR43884:SF20">
    <property type="entry name" value="ACYL-COA DEHYDROGENASE FADE28"/>
    <property type="match status" value="1"/>
</dbReference>
<protein>
    <submittedName>
        <fullName evidence="7">Alkylation response protein AidB-like acyl-CoA dehydrogenase</fullName>
    </submittedName>
</protein>
<dbReference type="RefSeq" id="WP_354440098.1">
    <property type="nucleotide sequence ID" value="NZ_JBEPSH010000001.1"/>
</dbReference>
<dbReference type="EMBL" id="JBEPSH010000001">
    <property type="protein sequence ID" value="MET4574928.1"/>
    <property type="molecule type" value="Genomic_DNA"/>
</dbReference>
<dbReference type="InterPro" id="IPR009075">
    <property type="entry name" value="AcylCo_DH/oxidase_C"/>
</dbReference>
<dbReference type="SUPFAM" id="SSF56645">
    <property type="entry name" value="Acyl-CoA dehydrogenase NM domain-like"/>
    <property type="match status" value="1"/>
</dbReference>
<evidence type="ECO:0000256" key="5">
    <source>
        <dbReference type="ARBA" id="ARBA00023002"/>
    </source>
</evidence>
<evidence type="ECO:0000313" key="7">
    <source>
        <dbReference type="EMBL" id="MET4574928.1"/>
    </source>
</evidence>
<dbReference type="PANTHER" id="PTHR43884">
    <property type="entry name" value="ACYL-COA DEHYDROGENASE"/>
    <property type="match status" value="1"/>
</dbReference>
<name>A0ABV2Q1M0_9BURK</name>
<evidence type="ECO:0000256" key="4">
    <source>
        <dbReference type="ARBA" id="ARBA00022827"/>
    </source>
</evidence>
<dbReference type="Gene3D" id="1.10.540.10">
    <property type="entry name" value="Acyl-CoA dehydrogenase/oxidase, N-terminal domain"/>
    <property type="match status" value="1"/>
</dbReference>
<organism evidence="7 8">
    <name type="scientific">Ottowia thiooxydans</name>
    <dbReference type="NCBI Taxonomy" id="219182"/>
    <lineage>
        <taxon>Bacteria</taxon>
        <taxon>Pseudomonadati</taxon>
        <taxon>Pseudomonadota</taxon>
        <taxon>Betaproteobacteria</taxon>
        <taxon>Burkholderiales</taxon>
        <taxon>Comamonadaceae</taxon>
        <taxon>Ottowia</taxon>
    </lineage>
</organism>
<evidence type="ECO:0000256" key="3">
    <source>
        <dbReference type="ARBA" id="ARBA00022630"/>
    </source>
</evidence>
<comment type="caution">
    <text evidence="7">The sequence shown here is derived from an EMBL/GenBank/DDBJ whole genome shotgun (WGS) entry which is preliminary data.</text>
</comment>
<sequence length="350" mass="37986">MPFVKPCIFPSDIHDAAVRLAKETTAELMNNQSGDAQAQAYGECLRKSTPLGWTLVFIPESDDGFGGTLTDVASIAEAMSEAAIPYPVMEMLLAPAMLARADPSKRLLSMLRDQEGVHLTGSSFGTTVQASFGGTERAVWPFGEYADTLLAMHSDANGSACVTLVPRGSCTAVAVAQRLDGASVSLLKAEQPTLSRCERIVLNQPYAEMVIELQAAQCLFASVSQVVTMGRMVQETRDYLATRQQFGTKLIKHEALMHRLVDIYVKYELCRASVFEHVSRGETGDRASLLRNRLYVQQCAREAAHEVIQLHGGMGMTTDLLAGRLARLTLAMEFAGGDRHCLVQGLAPTT</sequence>